<feature type="transmembrane region" description="Helical" evidence="6">
    <location>
        <begin position="400"/>
        <end position="422"/>
    </location>
</feature>
<evidence type="ECO:0000313" key="8">
    <source>
        <dbReference type="EMBL" id="TJW11467.1"/>
    </source>
</evidence>
<evidence type="ECO:0000256" key="2">
    <source>
        <dbReference type="ARBA" id="ARBA00022692"/>
    </source>
</evidence>
<dbReference type="InterPro" id="IPR050367">
    <property type="entry name" value="APC_superfamily"/>
</dbReference>
<dbReference type="PANTHER" id="PTHR42770">
    <property type="entry name" value="AMINO ACID TRANSPORTER-RELATED"/>
    <property type="match status" value="1"/>
</dbReference>
<feature type="domain" description="Amino acid permease/ SLC12A" evidence="7">
    <location>
        <begin position="79"/>
        <end position="472"/>
    </location>
</feature>
<feature type="transmembrane region" description="Helical" evidence="6">
    <location>
        <begin position="157"/>
        <end position="180"/>
    </location>
</feature>
<proteinExistence type="predicted"/>
<evidence type="ECO:0000313" key="9">
    <source>
        <dbReference type="Proteomes" id="UP000309454"/>
    </source>
</evidence>
<evidence type="ECO:0000259" key="7">
    <source>
        <dbReference type="Pfam" id="PF00324"/>
    </source>
</evidence>
<name>A0A4T9TF74_9ACTN</name>
<comment type="subcellular location">
    <subcellularLocation>
        <location evidence="1">Membrane</location>
        <topology evidence="1">Multi-pass membrane protein</topology>
    </subcellularLocation>
</comment>
<keyword evidence="2 6" id="KW-0812">Transmembrane</keyword>
<evidence type="ECO:0000256" key="4">
    <source>
        <dbReference type="ARBA" id="ARBA00023136"/>
    </source>
</evidence>
<dbReference type="GO" id="GO:0016020">
    <property type="term" value="C:membrane"/>
    <property type="evidence" value="ECO:0007669"/>
    <property type="project" value="UniProtKB-SubCell"/>
</dbReference>
<feature type="transmembrane region" description="Helical" evidence="6">
    <location>
        <begin position="51"/>
        <end position="74"/>
    </location>
</feature>
<comment type="caution">
    <text evidence="8">The sequence shown here is derived from an EMBL/GenBank/DDBJ whole genome shotgun (WGS) entry which is preliminary data.</text>
</comment>
<accession>A0A4T9TF74</accession>
<keyword evidence="9" id="KW-1185">Reference proteome</keyword>
<feature type="transmembrane region" description="Helical" evidence="6">
    <location>
        <begin position="370"/>
        <end position="394"/>
    </location>
</feature>
<dbReference type="Pfam" id="PF00324">
    <property type="entry name" value="AA_permease"/>
    <property type="match status" value="1"/>
</dbReference>
<feature type="compositionally biased region" description="Polar residues" evidence="5">
    <location>
        <begin position="1"/>
        <end position="14"/>
    </location>
</feature>
<feature type="transmembrane region" description="Helical" evidence="6">
    <location>
        <begin position="434"/>
        <end position="450"/>
    </location>
</feature>
<feature type="transmembrane region" description="Helical" evidence="6">
    <location>
        <begin position="192"/>
        <end position="214"/>
    </location>
</feature>
<dbReference type="PIRSF" id="PIRSF006060">
    <property type="entry name" value="AA_transporter"/>
    <property type="match status" value="1"/>
</dbReference>
<keyword evidence="4 6" id="KW-0472">Membrane</keyword>
<feature type="transmembrane region" description="Helical" evidence="6">
    <location>
        <begin position="86"/>
        <end position="107"/>
    </location>
</feature>
<feature type="transmembrane region" description="Helical" evidence="6">
    <location>
        <begin position="319"/>
        <end position="349"/>
    </location>
</feature>
<organism evidence="8 9">
    <name type="scientific">Parvibacter caecicola</name>
    <dbReference type="NCBI Taxonomy" id="747645"/>
    <lineage>
        <taxon>Bacteria</taxon>
        <taxon>Bacillati</taxon>
        <taxon>Actinomycetota</taxon>
        <taxon>Coriobacteriia</taxon>
        <taxon>Coriobacteriales</taxon>
        <taxon>Coriobacteriaceae</taxon>
        <taxon>Parvibacter</taxon>
    </lineage>
</organism>
<feature type="transmembrane region" description="Helical" evidence="6">
    <location>
        <begin position="270"/>
        <end position="291"/>
    </location>
</feature>
<feature type="transmembrane region" description="Helical" evidence="6">
    <location>
        <begin position="456"/>
        <end position="473"/>
    </location>
</feature>
<dbReference type="AlphaFoldDB" id="A0A4T9TF74"/>
<feature type="transmembrane region" description="Helical" evidence="6">
    <location>
        <begin position="128"/>
        <end position="151"/>
    </location>
</feature>
<dbReference type="Gene3D" id="1.20.1740.10">
    <property type="entry name" value="Amino acid/polyamine transporter I"/>
    <property type="match status" value="1"/>
</dbReference>
<keyword evidence="3 6" id="KW-1133">Transmembrane helix</keyword>
<dbReference type="RefSeq" id="WP_136845594.1">
    <property type="nucleotide sequence ID" value="NZ_SSTM01000002.1"/>
</dbReference>
<feature type="region of interest" description="Disordered" evidence="5">
    <location>
        <begin position="1"/>
        <end position="23"/>
    </location>
</feature>
<dbReference type="OrthoDB" id="9762947at2"/>
<evidence type="ECO:0000256" key="3">
    <source>
        <dbReference type="ARBA" id="ARBA00022989"/>
    </source>
</evidence>
<protein>
    <submittedName>
        <fullName evidence="8">APC family permease</fullName>
    </submittedName>
</protein>
<evidence type="ECO:0000256" key="6">
    <source>
        <dbReference type="SAM" id="Phobius"/>
    </source>
</evidence>
<evidence type="ECO:0000256" key="1">
    <source>
        <dbReference type="ARBA" id="ARBA00004141"/>
    </source>
</evidence>
<dbReference type="EMBL" id="SSTM01000002">
    <property type="protein sequence ID" value="TJW11467.1"/>
    <property type="molecule type" value="Genomic_DNA"/>
</dbReference>
<sequence>MDKKANASTVSVNAGQGKPIPAADAGMPASAGNAVADKGEGNAERGQFRPVLTVMDMVVYGLIYMVPIAPMAIYGGVFQSSHGMPALAYVIGFAAVLFSVFSFGNMIRRFPSSGSIFTYASHIMGPRMGFLTGWLMLLQYLISPTLMFIIAGTAMNGFVPAVPVWGWCLIFWAFVAVVSLRGMETTMVVNRLALVAEIIILGLFMVLGIAYIVQHPATSGFTAMALFNPEKFNFADTMSAVSLAVLSYVGFGCIATLTQEAKDERKGPPRAMMIMALLLVVLFAGQCYIATCIDPTGAVFASDPDNGFYLVAQMVAGPWLAVLCAIAVALSQGVFTALVAQTSVSLILYSMAKEGTLPAKLGTLKKGTNLPLVANIFVLALSVALIFIMAPLGMNMVAKVGNFGALSTYVVLNLCVIVLCWFKEKGYRQVFTHLLFPALGAIICFGILVSLGALPLIIGVVWLVIGMVYYTVMRRVTHRVPSMG</sequence>
<dbReference type="GO" id="GO:0055085">
    <property type="term" value="P:transmembrane transport"/>
    <property type="evidence" value="ECO:0007669"/>
    <property type="project" value="InterPro"/>
</dbReference>
<gene>
    <name evidence="8" type="ORF">E5982_04500</name>
</gene>
<dbReference type="InterPro" id="IPR004841">
    <property type="entry name" value="AA-permease/SLC12A_dom"/>
</dbReference>
<evidence type="ECO:0000256" key="5">
    <source>
        <dbReference type="SAM" id="MobiDB-lite"/>
    </source>
</evidence>
<dbReference type="PANTHER" id="PTHR42770:SF16">
    <property type="entry name" value="AMINO ACID PERMEASE"/>
    <property type="match status" value="1"/>
</dbReference>
<reference evidence="8 9" key="1">
    <citation type="submission" date="2019-04" db="EMBL/GenBank/DDBJ databases">
        <title>Microbes associate with the intestines of laboratory mice.</title>
        <authorList>
            <person name="Navarre W."/>
            <person name="Wong E."/>
            <person name="Huang K.C."/>
            <person name="Tropini C."/>
            <person name="Ng K."/>
            <person name="Yu B."/>
        </authorList>
    </citation>
    <scope>NUCLEOTIDE SEQUENCE [LARGE SCALE GENOMIC DNA]</scope>
    <source>
        <strain evidence="8 9">NM48_B13</strain>
    </source>
</reference>
<feature type="transmembrane region" description="Helical" evidence="6">
    <location>
        <begin position="234"/>
        <end position="258"/>
    </location>
</feature>
<dbReference type="Proteomes" id="UP000309454">
    <property type="component" value="Unassembled WGS sequence"/>
</dbReference>